<dbReference type="PRINTS" id="PR00368">
    <property type="entry name" value="FADPNR"/>
</dbReference>
<comment type="caution">
    <text evidence="2">The sequence shown here is derived from an EMBL/GenBank/DDBJ whole genome shotgun (WGS) entry which is preliminary data.</text>
</comment>
<dbReference type="PANTHER" id="PTHR43755">
    <property type="match status" value="1"/>
</dbReference>
<evidence type="ECO:0000313" key="3">
    <source>
        <dbReference type="Proteomes" id="UP000242699"/>
    </source>
</evidence>
<organism evidence="2 3">
    <name type="scientific">Sulfobacillus benefaciens</name>
    <dbReference type="NCBI Taxonomy" id="453960"/>
    <lineage>
        <taxon>Bacteria</taxon>
        <taxon>Bacillati</taxon>
        <taxon>Bacillota</taxon>
        <taxon>Clostridia</taxon>
        <taxon>Eubacteriales</taxon>
        <taxon>Clostridiales Family XVII. Incertae Sedis</taxon>
        <taxon>Sulfobacillus</taxon>
    </lineage>
</organism>
<dbReference type="GO" id="GO:0016491">
    <property type="term" value="F:oxidoreductase activity"/>
    <property type="evidence" value="ECO:0007669"/>
    <property type="project" value="InterPro"/>
</dbReference>
<dbReference type="AlphaFoldDB" id="A0A2T2WGT9"/>
<dbReference type="Proteomes" id="UP000242699">
    <property type="component" value="Unassembled WGS sequence"/>
</dbReference>
<evidence type="ECO:0000313" key="2">
    <source>
        <dbReference type="EMBL" id="PSR21457.1"/>
    </source>
</evidence>
<gene>
    <name evidence="2" type="ORF">C7B43_21290</name>
</gene>
<proteinExistence type="predicted"/>
<dbReference type="InterPro" id="IPR052541">
    <property type="entry name" value="SQRD"/>
</dbReference>
<feature type="domain" description="FAD/NAD(P)-binding" evidence="1">
    <location>
        <begin position="3"/>
        <end position="144"/>
    </location>
</feature>
<dbReference type="SUPFAM" id="SSF51905">
    <property type="entry name" value="FAD/NAD(P)-binding domain"/>
    <property type="match status" value="2"/>
</dbReference>
<dbReference type="Gene3D" id="3.50.50.60">
    <property type="entry name" value="FAD/NAD(P)-binding domain"/>
    <property type="match status" value="2"/>
</dbReference>
<dbReference type="InterPro" id="IPR023753">
    <property type="entry name" value="FAD/NAD-binding_dom"/>
</dbReference>
<dbReference type="InterPro" id="IPR036188">
    <property type="entry name" value="FAD/NAD-bd_sf"/>
</dbReference>
<reference evidence="2 3" key="1">
    <citation type="journal article" date="2014" name="BMC Genomics">
        <title>Comparison of environmental and isolate Sulfobacillus genomes reveals diverse carbon, sulfur, nitrogen, and hydrogen metabolisms.</title>
        <authorList>
            <person name="Justice N.B."/>
            <person name="Norman A."/>
            <person name="Brown C.T."/>
            <person name="Singh A."/>
            <person name="Thomas B.C."/>
            <person name="Banfield J.F."/>
        </authorList>
    </citation>
    <scope>NUCLEOTIDE SEQUENCE [LARGE SCALE GENOMIC DNA]</scope>
    <source>
        <strain evidence="2">AMDSBA1</strain>
    </source>
</reference>
<dbReference type="PANTHER" id="PTHR43755:SF1">
    <property type="entry name" value="FAD-DEPENDENT PYRIDINE NUCLEOTIDE-DISULPHIDE OXIDOREDUCTASE"/>
    <property type="match status" value="1"/>
</dbReference>
<feature type="domain" description="FAD/NAD(P)-binding" evidence="1">
    <location>
        <begin position="178"/>
        <end position="295"/>
    </location>
</feature>
<sequence length="382" mass="41435">MARILIAGAGVGGLAVAHRLRRQLPAEHEIVVVDQSPVHIFWPSLLWLMTGTREERQVQRPLSALKERNITVVNAPITALDPAEKSIVAGDTRWTGDALVIALGAALEPKVVPGLADEAGNFYTVAGAQSVWELLHTIDQGRIVVLISRIPFKCPAAPYEAAMLIDGVLRKHRRRERVSVELFAAEPAPMGVAGQQVSQSVITALAERGIAYHPNHVVSRVDSGGHRLEFSDGAAVHYDLLAYVPPHQVPSVVAEGGLAPAGGWVEVNRETMETSFPNVFAIGDVTGIMLALGKPLPKAGVFAHRQGEVVADLIARRLTGIATSAIFDGMGECFIEMGRGIAGFARGNFYAEPTPTIHAYKPGRHWHAGKIAFERHWWSQWW</sequence>
<dbReference type="EMBL" id="PXYT01000134">
    <property type="protein sequence ID" value="PSR21457.1"/>
    <property type="molecule type" value="Genomic_DNA"/>
</dbReference>
<name>A0A2T2WGT9_9FIRM</name>
<dbReference type="Pfam" id="PF07992">
    <property type="entry name" value="Pyr_redox_2"/>
    <property type="match status" value="2"/>
</dbReference>
<dbReference type="PRINTS" id="PR00469">
    <property type="entry name" value="PNDRDTASEII"/>
</dbReference>
<accession>A0A2T2WGT9</accession>
<protein>
    <submittedName>
        <fullName evidence="2">Pyridine nucleotide-disulfide oxidoreductase</fullName>
    </submittedName>
</protein>
<evidence type="ECO:0000259" key="1">
    <source>
        <dbReference type="Pfam" id="PF07992"/>
    </source>
</evidence>